<dbReference type="GO" id="GO:0038039">
    <property type="term" value="C:G protein-coupled receptor heterodimeric complex"/>
    <property type="evidence" value="ECO:0007669"/>
    <property type="project" value="TreeGrafter"/>
</dbReference>
<dbReference type="EMBL" id="BMAT01005893">
    <property type="protein sequence ID" value="GFS01851.1"/>
    <property type="molecule type" value="Genomic_DNA"/>
</dbReference>
<dbReference type="Gene3D" id="3.40.50.2300">
    <property type="match status" value="2"/>
</dbReference>
<accession>A0AAV4HZE7</accession>
<dbReference type="Pfam" id="PF01094">
    <property type="entry name" value="ANF_receptor"/>
    <property type="match status" value="1"/>
</dbReference>
<sequence length="211" mass="23743">MAANKTKLLESEHFPLSQGKRTLTNLRMWVTALLHLSLVSECICGAPKTHLYVGGLWPMTGPGWRGGKEALPAIELAVDVLNNSTEILPAHEIKLIWNDTQNSASRGMKLFFDLLYNEPTKLFMIGPCTSRVARHVSLTATAWNLVHVSYAARSTDMENRADYPFFYRTVPADNAQNPVRLDILRRFGWTKLAMVYQSHDADVYGKVSDLH</sequence>
<evidence type="ECO:0000256" key="8">
    <source>
        <dbReference type="ARBA" id="ARBA00023224"/>
    </source>
</evidence>
<protein>
    <submittedName>
        <fullName evidence="10">Gamma-aminobutyric acid type B receptor subunit 1-like</fullName>
    </submittedName>
</protein>
<proteinExistence type="predicted"/>
<evidence type="ECO:0000256" key="4">
    <source>
        <dbReference type="ARBA" id="ARBA00023040"/>
    </source>
</evidence>
<evidence type="ECO:0000256" key="7">
    <source>
        <dbReference type="ARBA" id="ARBA00023180"/>
    </source>
</evidence>
<comment type="subcellular location">
    <subcellularLocation>
        <location evidence="1">Membrane</location>
    </subcellularLocation>
</comment>
<dbReference type="PANTHER" id="PTHR10519">
    <property type="entry name" value="GABA-B RECEPTOR"/>
    <property type="match status" value="1"/>
</dbReference>
<dbReference type="Proteomes" id="UP000762676">
    <property type="component" value="Unassembled WGS sequence"/>
</dbReference>
<keyword evidence="6 10" id="KW-0675">Receptor</keyword>
<evidence type="ECO:0000259" key="9">
    <source>
        <dbReference type="Pfam" id="PF01094"/>
    </source>
</evidence>
<evidence type="ECO:0000256" key="1">
    <source>
        <dbReference type="ARBA" id="ARBA00004370"/>
    </source>
</evidence>
<name>A0AAV4HZE7_9GAST</name>
<evidence type="ECO:0000256" key="6">
    <source>
        <dbReference type="ARBA" id="ARBA00023170"/>
    </source>
</evidence>
<evidence type="ECO:0000256" key="2">
    <source>
        <dbReference type="ARBA" id="ARBA00022692"/>
    </source>
</evidence>
<evidence type="ECO:0000256" key="5">
    <source>
        <dbReference type="ARBA" id="ARBA00023136"/>
    </source>
</evidence>
<reference evidence="10 11" key="1">
    <citation type="journal article" date="2021" name="Elife">
        <title>Chloroplast acquisition without the gene transfer in kleptoplastic sea slugs, Plakobranchus ocellatus.</title>
        <authorList>
            <person name="Maeda T."/>
            <person name="Takahashi S."/>
            <person name="Yoshida T."/>
            <person name="Shimamura S."/>
            <person name="Takaki Y."/>
            <person name="Nagai Y."/>
            <person name="Toyoda A."/>
            <person name="Suzuki Y."/>
            <person name="Arimoto A."/>
            <person name="Ishii H."/>
            <person name="Satoh N."/>
            <person name="Nishiyama T."/>
            <person name="Hasebe M."/>
            <person name="Maruyama T."/>
            <person name="Minagawa J."/>
            <person name="Obokata J."/>
            <person name="Shigenobu S."/>
        </authorList>
    </citation>
    <scope>NUCLEOTIDE SEQUENCE [LARGE SCALE GENOMIC DNA]</scope>
</reference>
<dbReference type="PANTHER" id="PTHR10519:SF20">
    <property type="entry name" value="G-PROTEIN COUPLED RECEPTOR 156-RELATED"/>
    <property type="match status" value="1"/>
</dbReference>
<feature type="domain" description="Receptor ligand binding region" evidence="9">
    <location>
        <begin position="70"/>
        <end position="203"/>
    </location>
</feature>
<dbReference type="GO" id="GO:0007214">
    <property type="term" value="P:gamma-aminobutyric acid signaling pathway"/>
    <property type="evidence" value="ECO:0007669"/>
    <property type="project" value="TreeGrafter"/>
</dbReference>
<evidence type="ECO:0000256" key="3">
    <source>
        <dbReference type="ARBA" id="ARBA00022989"/>
    </source>
</evidence>
<dbReference type="AlphaFoldDB" id="A0AAV4HZE7"/>
<keyword evidence="3" id="KW-1133">Transmembrane helix</keyword>
<keyword evidence="8" id="KW-0807">Transducer</keyword>
<dbReference type="InterPro" id="IPR002455">
    <property type="entry name" value="GPCR3_GABA-B"/>
</dbReference>
<keyword evidence="2" id="KW-0812">Transmembrane</keyword>
<keyword evidence="11" id="KW-1185">Reference proteome</keyword>
<dbReference type="InterPro" id="IPR028082">
    <property type="entry name" value="Peripla_BP_I"/>
</dbReference>
<dbReference type="SUPFAM" id="SSF53822">
    <property type="entry name" value="Periplasmic binding protein-like I"/>
    <property type="match status" value="1"/>
</dbReference>
<evidence type="ECO:0000313" key="10">
    <source>
        <dbReference type="EMBL" id="GFS01851.1"/>
    </source>
</evidence>
<keyword evidence="5" id="KW-0472">Membrane</keyword>
<gene>
    <name evidence="10" type="ORF">ElyMa_002848400</name>
</gene>
<evidence type="ECO:0000313" key="11">
    <source>
        <dbReference type="Proteomes" id="UP000762676"/>
    </source>
</evidence>
<dbReference type="GO" id="GO:0004965">
    <property type="term" value="F:G protein-coupled GABA receptor activity"/>
    <property type="evidence" value="ECO:0007669"/>
    <property type="project" value="InterPro"/>
</dbReference>
<dbReference type="InterPro" id="IPR001828">
    <property type="entry name" value="ANF_lig-bd_rcpt"/>
</dbReference>
<keyword evidence="4" id="KW-0297">G-protein coupled receptor</keyword>
<dbReference type="PRINTS" id="PR01176">
    <property type="entry name" value="GABABRECEPTR"/>
</dbReference>
<comment type="caution">
    <text evidence="10">The sequence shown here is derived from an EMBL/GenBank/DDBJ whole genome shotgun (WGS) entry which is preliminary data.</text>
</comment>
<keyword evidence="7" id="KW-0325">Glycoprotein</keyword>
<organism evidence="10 11">
    <name type="scientific">Elysia marginata</name>
    <dbReference type="NCBI Taxonomy" id="1093978"/>
    <lineage>
        <taxon>Eukaryota</taxon>
        <taxon>Metazoa</taxon>
        <taxon>Spiralia</taxon>
        <taxon>Lophotrochozoa</taxon>
        <taxon>Mollusca</taxon>
        <taxon>Gastropoda</taxon>
        <taxon>Heterobranchia</taxon>
        <taxon>Euthyneura</taxon>
        <taxon>Panpulmonata</taxon>
        <taxon>Sacoglossa</taxon>
        <taxon>Placobranchoidea</taxon>
        <taxon>Plakobranchidae</taxon>
        <taxon>Elysia</taxon>
    </lineage>
</organism>